<sequence>MSTSLPHAQVFLFLLLLFTPFAVILACLFLRAAVATYRALIGGKSLIYPPSPVELFEIVVISFLVCLGPIFLLDLMLGAVVGFSMKAQAIGFLMAIPFCMLLTGGVVSQRLQISFGSGLIVSTCYYLFCLFLLPVLPILLAVTQLLSF</sequence>
<name>A0A517QQ53_9PLAN</name>
<organism evidence="2 3">
    <name type="scientific">Thalassoglobus polymorphus</name>
    <dbReference type="NCBI Taxonomy" id="2527994"/>
    <lineage>
        <taxon>Bacteria</taxon>
        <taxon>Pseudomonadati</taxon>
        <taxon>Planctomycetota</taxon>
        <taxon>Planctomycetia</taxon>
        <taxon>Planctomycetales</taxon>
        <taxon>Planctomycetaceae</taxon>
        <taxon>Thalassoglobus</taxon>
    </lineage>
</organism>
<dbReference type="Proteomes" id="UP000315724">
    <property type="component" value="Chromosome"/>
</dbReference>
<feature type="transmembrane region" description="Helical" evidence="1">
    <location>
        <begin position="89"/>
        <end position="107"/>
    </location>
</feature>
<accession>A0A517QQ53</accession>
<dbReference type="KEGG" id="tpol:Mal48_30230"/>
<keyword evidence="1" id="KW-1133">Transmembrane helix</keyword>
<dbReference type="AlphaFoldDB" id="A0A517QQ53"/>
<reference evidence="2 3" key="1">
    <citation type="submission" date="2019-02" db="EMBL/GenBank/DDBJ databases">
        <title>Deep-cultivation of Planctomycetes and their phenomic and genomic characterization uncovers novel biology.</title>
        <authorList>
            <person name="Wiegand S."/>
            <person name="Jogler M."/>
            <person name="Boedeker C."/>
            <person name="Pinto D."/>
            <person name="Vollmers J."/>
            <person name="Rivas-Marin E."/>
            <person name="Kohn T."/>
            <person name="Peeters S.H."/>
            <person name="Heuer A."/>
            <person name="Rast P."/>
            <person name="Oberbeckmann S."/>
            <person name="Bunk B."/>
            <person name="Jeske O."/>
            <person name="Meyerdierks A."/>
            <person name="Storesund J.E."/>
            <person name="Kallscheuer N."/>
            <person name="Luecker S."/>
            <person name="Lage O.M."/>
            <person name="Pohl T."/>
            <person name="Merkel B.J."/>
            <person name="Hornburger P."/>
            <person name="Mueller R.-W."/>
            <person name="Bruemmer F."/>
            <person name="Labrenz M."/>
            <person name="Spormann A.M."/>
            <person name="Op den Camp H."/>
            <person name="Overmann J."/>
            <person name="Amann R."/>
            <person name="Jetten M.S.M."/>
            <person name="Mascher T."/>
            <person name="Medema M.H."/>
            <person name="Devos D.P."/>
            <person name="Kaster A.-K."/>
            <person name="Ovreas L."/>
            <person name="Rohde M."/>
            <person name="Galperin M.Y."/>
            <person name="Jogler C."/>
        </authorList>
    </citation>
    <scope>NUCLEOTIDE SEQUENCE [LARGE SCALE GENOMIC DNA]</scope>
    <source>
        <strain evidence="2 3">Mal48</strain>
    </source>
</reference>
<evidence type="ECO:0000313" key="3">
    <source>
        <dbReference type="Proteomes" id="UP000315724"/>
    </source>
</evidence>
<evidence type="ECO:0000313" key="2">
    <source>
        <dbReference type="EMBL" id="QDT33768.1"/>
    </source>
</evidence>
<keyword evidence="1" id="KW-0812">Transmembrane</keyword>
<keyword evidence="1" id="KW-0472">Membrane</keyword>
<feature type="transmembrane region" description="Helical" evidence="1">
    <location>
        <begin position="119"/>
        <end position="142"/>
    </location>
</feature>
<feature type="transmembrane region" description="Helical" evidence="1">
    <location>
        <begin position="12"/>
        <end position="34"/>
    </location>
</feature>
<proteinExistence type="predicted"/>
<dbReference type="EMBL" id="CP036267">
    <property type="protein sequence ID" value="QDT33768.1"/>
    <property type="molecule type" value="Genomic_DNA"/>
</dbReference>
<dbReference type="RefSeq" id="WP_145200609.1">
    <property type="nucleotide sequence ID" value="NZ_CP036267.1"/>
</dbReference>
<feature type="transmembrane region" description="Helical" evidence="1">
    <location>
        <begin position="55"/>
        <end position="83"/>
    </location>
</feature>
<keyword evidence="3" id="KW-1185">Reference proteome</keyword>
<protein>
    <submittedName>
        <fullName evidence="2">Uncharacterized protein</fullName>
    </submittedName>
</protein>
<evidence type="ECO:0000256" key="1">
    <source>
        <dbReference type="SAM" id="Phobius"/>
    </source>
</evidence>
<gene>
    <name evidence="2" type="ORF">Mal48_30230</name>
</gene>